<dbReference type="STRING" id="1834191.A5886_000158"/>
<dbReference type="GO" id="GO:0006400">
    <property type="term" value="P:tRNA modification"/>
    <property type="evidence" value="ECO:0007669"/>
    <property type="project" value="UniProtKB-UniRule"/>
</dbReference>
<organism evidence="10 11">
    <name type="scientific">Candidatus Enterococcus testudinis</name>
    <dbReference type="NCBI Taxonomy" id="1834191"/>
    <lineage>
        <taxon>Bacteria</taxon>
        <taxon>Bacillati</taxon>
        <taxon>Bacillota</taxon>
        <taxon>Bacilli</taxon>
        <taxon>Lactobacillales</taxon>
        <taxon>Enterococcaceae</taxon>
        <taxon>Enterococcus</taxon>
    </lineage>
</organism>
<dbReference type="InterPro" id="IPR012795">
    <property type="entry name" value="tRNA_Ile_lys_synt_N"/>
</dbReference>
<accession>A0A242A265</accession>
<dbReference type="EMBL" id="NGKU01000001">
    <property type="protein sequence ID" value="OTN75114.1"/>
    <property type="molecule type" value="Genomic_DNA"/>
</dbReference>
<evidence type="ECO:0000256" key="1">
    <source>
        <dbReference type="ARBA" id="ARBA00004496"/>
    </source>
</evidence>
<keyword evidence="6" id="KW-0067">ATP-binding</keyword>
<protein>
    <recommendedName>
        <fullName evidence="8">tRNA(Ile)-lysidine synthase</fullName>
        <ecNumber evidence="8">6.3.4.19</ecNumber>
    </recommendedName>
    <alternativeName>
        <fullName evidence="8">tRNA(Ile)-2-lysyl-cytidine synthase</fullName>
    </alternativeName>
    <alternativeName>
        <fullName evidence="8">tRNA(Ile)-lysidine synthetase</fullName>
    </alternativeName>
</protein>
<evidence type="ECO:0000256" key="8">
    <source>
        <dbReference type="HAMAP-Rule" id="MF_01161"/>
    </source>
</evidence>
<dbReference type="PANTHER" id="PTHR43033">
    <property type="entry name" value="TRNA(ILE)-LYSIDINE SYNTHASE-RELATED"/>
    <property type="match status" value="1"/>
</dbReference>
<dbReference type="HAMAP" id="MF_01161">
    <property type="entry name" value="tRNA_Ile_lys_synt"/>
    <property type="match status" value="1"/>
</dbReference>
<dbReference type="Gene3D" id="3.40.50.620">
    <property type="entry name" value="HUPs"/>
    <property type="match status" value="1"/>
</dbReference>
<evidence type="ECO:0000256" key="6">
    <source>
        <dbReference type="ARBA" id="ARBA00022840"/>
    </source>
</evidence>
<feature type="domain" description="Lysidine-tRNA(Ile) synthetase C-terminal" evidence="9">
    <location>
        <begin position="387"/>
        <end position="461"/>
    </location>
</feature>
<name>A0A242A265_9ENTE</name>
<dbReference type="GO" id="GO:0032267">
    <property type="term" value="F:tRNA(Ile)-lysidine synthase activity"/>
    <property type="evidence" value="ECO:0007669"/>
    <property type="project" value="UniProtKB-EC"/>
</dbReference>
<keyword evidence="4 8" id="KW-0819">tRNA processing</keyword>
<keyword evidence="11" id="KW-1185">Reference proteome</keyword>
<keyword evidence="3 8" id="KW-0436">Ligase</keyword>
<dbReference type="InterPro" id="IPR012796">
    <property type="entry name" value="Lysidine-tRNA-synth_C"/>
</dbReference>
<reference evidence="10 11" key="1">
    <citation type="submission" date="2017-05" db="EMBL/GenBank/DDBJ databases">
        <title>The Genome Sequence of Enterococcus sp. 8G7_MSG3316.</title>
        <authorList>
            <consortium name="The Broad Institute Genomics Platform"/>
            <consortium name="The Broad Institute Genomic Center for Infectious Diseases"/>
            <person name="Earl A."/>
            <person name="Manson A."/>
            <person name="Schwartman J."/>
            <person name="Gilmore M."/>
            <person name="Abouelleil A."/>
            <person name="Cao P."/>
            <person name="Chapman S."/>
            <person name="Cusick C."/>
            <person name="Shea T."/>
            <person name="Young S."/>
            <person name="Neafsey D."/>
            <person name="Nusbaum C."/>
            <person name="Birren B."/>
        </authorList>
    </citation>
    <scope>NUCLEOTIDE SEQUENCE [LARGE SCALE GENOMIC DNA]</scope>
    <source>
        <strain evidence="10 11">8G7_MSG3316</strain>
    </source>
</reference>
<evidence type="ECO:0000256" key="7">
    <source>
        <dbReference type="ARBA" id="ARBA00048539"/>
    </source>
</evidence>
<comment type="caution">
    <text evidence="8">Lacks conserved residue(s) required for the propagation of feature annotation.</text>
</comment>
<dbReference type="InterPro" id="IPR014729">
    <property type="entry name" value="Rossmann-like_a/b/a_fold"/>
</dbReference>
<evidence type="ECO:0000259" key="9">
    <source>
        <dbReference type="SMART" id="SM00977"/>
    </source>
</evidence>
<keyword evidence="2 8" id="KW-0963">Cytoplasm</keyword>
<dbReference type="AlphaFoldDB" id="A0A242A265"/>
<dbReference type="InterPro" id="IPR011063">
    <property type="entry name" value="TilS/TtcA_N"/>
</dbReference>
<dbReference type="SUPFAM" id="SSF52402">
    <property type="entry name" value="Adenine nucleotide alpha hydrolases-like"/>
    <property type="match status" value="1"/>
</dbReference>
<evidence type="ECO:0000313" key="11">
    <source>
        <dbReference type="Proteomes" id="UP000195043"/>
    </source>
</evidence>
<comment type="catalytic activity">
    <reaction evidence="7 8">
        <text>cytidine(34) in tRNA(Ile2) + L-lysine + ATP = lysidine(34) in tRNA(Ile2) + AMP + diphosphate + H(+)</text>
        <dbReference type="Rhea" id="RHEA:43744"/>
        <dbReference type="Rhea" id="RHEA-COMP:10625"/>
        <dbReference type="Rhea" id="RHEA-COMP:10670"/>
        <dbReference type="ChEBI" id="CHEBI:15378"/>
        <dbReference type="ChEBI" id="CHEBI:30616"/>
        <dbReference type="ChEBI" id="CHEBI:32551"/>
        <dbReference type="ChEBI" id="CHEBI:33019"/>
        <dbReference type="ChEBI" id="CHEBI:82748"/>
        <dbReference type="ChEBI" id="CHEBI:83665"/>
        <dbReference type="ChEBI" id="CHEBI:456215"/>
        <dbReference type="EC" id="6.3.4.19"/>
    </reaction>
</comment>
<dbReference type="EC" id="6.3.4.19" evidence="8"/>
<comment type="function">
    <text evidence="8">Ligates lysine onto the cytidine present at position 34 of the AUA codon-specific tRNA(Ile) that contains the anticodon CAU, in an ATP-dependent manner. Cytidine is converted to lysidine, thus changing the amino acid specificity of the tRNA from methionine to isoleucine.</text>
</comment>
<dbReference type="RefSeq" id="WP_086273212.1">
    <property type="nucleotide sequence ID" value="NZ_NGKU01000001.1"/>
</dbReference>
<evidence type="ECO:0000256" key="5">
    <source>
        <dbReference type="ARBA" id="ARBA00022741"/>
    </source>
</evidence>
<proteinExistence type="inferred from homology"/>
<dbReference type="OrthoDB" id="9807403at2"/>
<dbReference type="GO" id="GO:0005737">
    <property type="term" value="C:cytoplasm"/>
    <property type="evidence" value="ECO:0007669"/>
    <property type="project" value="UniProtKB-SubCell"/>
</dbReference>
<evidence type="ECO:0000256" key="2">
    <source>
        <dbReference type="ARBA" id="ARBA00022490"/>
    </source>
</evidence>
<dbReference type="SMART" id="SM00977">
    <property type="entry name" value="TilS_C"/>
    <property type="match status" value="1"/>
</dbReference>
<dbReference type="PANTHER" id="PTHR43033:SF1">
    <property type="entry name" value="TRNA(ILE)-LYSIDINE SYNTHASE-RELATED"/>
    <property type="match status" value="1"/>
</dbReference>
<sequence length="465" mass="53974">MVIETVRRQLAIASAGKEARYLIAVSTGVDSMVLLTAMENMFADSAEKPFAVAHVDHQLREASKEEARFLRQYCADRGISFYESRWETVPDRGVEAAARTFRYAFFAQIMDLHDYPILLTAHHGDDQVETMLMKMMRDGSLSNAFGIRSQQPFGSGVLVRPLLTLTKEEIQRFAAVHQIPSFEDETNLQDIYLRNRIRHQVLPVLKRENAQTVQHFQQLSEEMIYGKQLIDELQHEWVARYVAKHEGQWRMSLKELPPLSEAARYYFFAGLLQQANTDEHAQLKHTQLQQIIRLLDSQKGQWQLDLGGHWVIRRSYDLLYLEQIIAAPQAGPFSMSKEIRLPQGTGVFLSETEWIGYFSSDDVEIPKKITNWSEFSQELPIDYASELLVRKRKPGDRVQLQANLRKKVSRFFIDRKVPNEQREKSWVVTTPKQEIVALLPYVFSYLSIAAETDKIHYILLYKYQE</sequence>
<evidence type="ECO:0000256" key="4">
    <source>
        <dbReference type="ARBA" id="ARBA00022694"/>
    </source>
</evidence>
<dbReference type="InterPro" id="IPR012094">
    <property type="entry name" value="tRNA_Ile_lys_synt"/>
</dbReference>
<comment type="caution">
    <text evidence="10">The sequence shown here is derived from an EMBL/GenBank/DDBJ whole genome shotgun (WGS) entry which is preliminary data.</text>
</comment>
<evidence type="ECO:0000313" key="10">
    <source>
        <dbReference type="EMBL" id="OTN75114.1"/>
    </source>
</evidence>
<dbReference type="CDD" id="cd01992">
    <property type="entry name" value="TilS_N"/>
    <property type="match status" value="1"/>
</dbReference>
<comment type="similarity">
    <text evidence="8">Belongs to the tRNA(Ile)-lysidine synthase family.</text>
</comment>
<gene>
    <name evidence="8" type="primary">tilS</name>
    <name evidence="10" type="ORF">A5886_000158</name>
</gene>
<dbReference type="NCBIfam" id="TIGR02432">
    <property type="entry name" value="lysidine_TilS_N"/>
    <property type="match status" value="1"/>
</dbReference>
<keyword evidence="5" id="KW-0547">Nucleotide-binding</keyword>
<dbReference type="GO" id="GO:0005524">
    <property type="term" value="F:ATP binding"/>
    <property type="evidence" value="ECO:0007669"/>
    <property type="project" value="UniProtKB-KW"/>
</dbReference>
<dbReference type="Proteomes" id="UP000195043">
    <property type="component" value="Unassembled WGS sequence"/>
</dbReference>
<evidence type="ECO:0000256" key="3">
    <source>
        <dbReference type="ARBA" id="ARBA00022598"/>
    </source>
</evidence>
<comment type="subcellular location">
    <subcellularLocation>
        <location evidence="1 8">Cytoplasm</location>
    </subcellularLocation>
</comment>
<dbReference type="NCBIfam" id="TIGR02433">
    <property type="entry name" value="lysidine_TilS_C"/>
    <property type="match status" value="1"/>
</dbReference>
<dbReference type="SUPFAM" id="SSF56037">
    <property type="entry name" value="PheT/TilS domain"/>
    <property type="match status" value="1"/>
</dbReference>
<dbReference type="Pfam" id="PF01171">
    <property type="entry name" value="ATP_bind_3"/>
    <property type="match status" value="1"/>
</dbReference>